<keyword evidence="1" id="KW-0812">Transmembrane</keyword>
<reference evidence="2" key="1">
    <citation type="submission" date="2014-09" db="EMBL/GenBank/DDBJ databases">
        <title>The mobilome of the heavy metals and metalloids hypertolerant bacteria from the Lubin copper mine (Poland).</title>
        <authorList>
            <person name="Dziewit L."/>
            <person name="Bartosik D."/>
        </authorList>
    </citation>
    <scope>NUCLEOTIDE SEQUENCE</scope>
    <source>
        <plasmid evidence="2">pLM19O2</plasmid>
    </source>
</reference>
<sequence>MGMVSDRSSAQGAELKLLSRRNHYYFIAGAVTCLALAGWAHVLAEKQSVHSRALVGQIGEIIWRVSQAREKSITVQKLGEKIQQRQADAKTVGEFRRNLSYMSINLQDVTSLRYAPAILPPNQIARYRSLLERVNKFRDDVGEQIDVDGITTFASIQRELFDLSSNSSNLSHISISLHRQFERLALFRTLSFGSMALLLVIGIWFSQRIQTMKATLRHVGDYSRLFSHQTTGHTKKIIEYLSGQPPDVKSALDSAQGQNQMLKWMQQFDRGDDGKTEPQYMKLGLLLGLAGRVRDEIIPTVNVDPSAANVLVPSIHMSLILQELIAGSIKSIKSLSNPSLIVSATVTTQFRIRKTLLITVIDNRSLAHGESSYMEQSAQAGVELTRFLVEDMDGTLSTVSTESSCAAIISYRLT</sequence>
<feature type="transmembrane region" description="Helical" evidence="1">
    <location>
        <begin position="185"/>
        <end position="205"/>
    </location>
</feature>
<name>A0A0D5A0P6_9HYPH</name>
<proteinExistence type="predicted"/>
<keyword evidence="2" id="KW-0614">Plasmid</keyword>
<keyword evidence="1" id="KW-0472">Membrane</keyword>
<accession>A0A0D5A0P6</accession>
<dbReference type="AlphaFoldDB" id="A0A0D5A0P6"/>
<dbReference type="EMBL" id="KM659092">
    <property type="protein sequence ID" value="AJW29984.1"/>
    <property type="molecule type" value="Genomic_DNA"/>
</dbReference>
<gene>
    <name evidence="2" type="ORF">pLM19O2_p39</name>
</gene>
<evidence type="ECO:0000256" key="1">
    <source>
        <dbReference type="SAM" id="Phobius"/>
    </source>
</evidence>
<feature type="transmembrane region" description="Helical" evidence="1">
    <location>
        <begin position="24"/>
        <end position="44"/>
    </location>
</feature>
<organism evidence="2">
    <name type="scientific">Ochrobactrum sp. LM19</name>
    <dbReference type="NCBI Taxonomy" id="1449781"/>
    <lineage>
        <taxon>Bacteria</taxon>
        <taxon>Pseudomonadati</taxon>
        <taxon>Pseudomonadota</taxon>
        <taxon>Alphaproteobacteria</taxon>
        <taxon>Hyphomicrobiales</taxon>
        <taxon>Brucellaceae</taxon>
        <taxon>Brucella/Ochrobactrum group</taxon>
        <taxon>Ochrobactrum</taxon>
    </lineage>
</organism>
<geneLocation type="plasmid" evidence="2">
    <name>pLM19O2</name>
</geneLocation>
<protein>
    <submittedName>
        <fullName evidence="2">Uncharacterized protein</fullName>
    </submittedName>
</protein>
<keyword evidence="1" id="KW-1133">Transmembrane helix</keyword>
<evidence type="ECO:0000313" key="2">
    <source>
        <dbReference type="EMBL" id="AJW29984.1"/>
    </source>
</evidence>